<comment type="caution">
    <text evidence="1">The sequence shown here is derived from an EMBL/GenBank/DDBJ whole genome shotgun (WGS) entry which is preliminary data.</text>
</comment>
<feature type="non-terminal residue" evidence="1">
    <location>
        <position position="1"/>
    </location>
</feature>
<protein>
    <submittedName>
        <fullName evidence="1">32049_t:CDS:1</fullName>
    </submittedName>
</protein>
<sequence>DTPTIAFPWNKGWALRENFAYGKRGGGKRMSDAVKKMLKQMFLQGNIHAKDRMMATDMYNRLKEFANNGELEQDEVPKVLTIQRWISQYHKMFLEQATRTALDPNLDNGLSTDST</sequence>
<reference evidence="1" key="1">
    <citation type="submission" date="2021-06" db="EMBL/GenBank/DDBJ databases">
        <authorList>
            <person name="Kallberg Y."/>
            <person name="Tangrot J."/>
            <person name="Rosling A."/>
        </authorList>
    </citation>
    <scope>NUCLEOTIDE SEQUENCE</scope>
    <source>
        <strain evidence="1">MA461A</strain>
    </source>
</reference>
<organism evidence="1 2">
    <name type="scientific">Racocetra persica</name>
    <dbReference type="NCBI Taxonomy" id="160502"/>
    <lineage>
        <taxon>Eukaryota</taxon>
        <taxon>Fungi</taxon>
        <taxon>Fungi incertae sedis</taxon>
        <taxon>Mucoromycota</taxon>
        <taxon>Glomeromycotina</taxon>
        <taxon>Glomeromycetes</taxon>
        <taxon>Diversisporales</taxon>
        <taxon>Gigasporaceae</taxon>
        <taxon>Racocetra</taxon>
    </lineage>
</organism>
<evidence type="ECO:0000313" key="1">
    <source>
        <dbReference type="EMBL" id="CAG8586165.1"/>
    </source>
</evidence>
<evidence type="ECO:0000313" key="2">
    <source>
        <dbReference type="Proteomes" id="UP000789920"/>
    </source>
</evidence>
<keyword evidence="2" id="KW-1185">Reference proteome</keyword>
<gene>
    <name evidence="1" type="ORF">RPERSI_LOCUS5352</name>
</gene>
<dbReference type="Proteomes" id="UP000789920">
    <property type="component" value="Unassembled WGS sequence"/>
</dbReference>
<accession>A0ACA9MHG3</accession>
<dbReference type="EMBL" id="CAJVQC010007962">
    <property type="protein sequence ID" value="CAG8586165.1"/>
    <property type="molecule type" value="Genomic_DNA"/>
</dbReference>
<name>A0ACA9MHG3_9GLOM</name>
<proteinExistence type="predicted"/>